<dbReference type="GO" id="GO:0003700">
    <property type="term" value="F:DNA-binding transcription factor activity"/>
    <property type="evidence" value="ECO:0007669"/>
    <property type="project" value="InterPro"/>
</dbReference>
<dbReference type="PROSITE" id="PS00036">
    <property type="entry name" value="BZIP_BASIC"/>
    <property type="match status" value="1"/>
</dbReference>
<dbReference type="SUPFAM" id="SSF57959">
    <property type="entry name" value="Leucine zipper domain"/>
    <property type="match status" value="1"/>
</dbReference>
<dbReference type="EMBL" id="SRLO01000108">
    <property type="protein sequence ID" value="TNN75037.1"/>
    <property type="molecule type" value="Genomic_DNA"/>
</dbReference>
<keyword evidence="3" id="KW-0238">DNA-binding</keyword>
<evidence type="ECO:0000313" key="8">
    <source>
        <dbReference type="Proteomes" id="UP000314294"/>
    </source>
</evidence>
<keyword evidence="2" id="KW-0805">Transcription regulation</keyword>
<organism evidence="7 8">
    <name type="scientific">Liparis tanakae</name>
    <name type="common">Tanaka's snailfish</name>
    <dbReference type="NCBI Taxonomy" id="230148"/>
    <lineage>
        <taxon>Eukaryota</taxon>
        <taxon>Metazoa</taxon>
        <taxon>Chordata</taxon>
        <taxon>Craniata</taxon>
        <taxon>Vertebrata</taxon>
        <taxon>Euteleostomi</taxon>
        <taxon>Actinopterygii</taxon>
        <taxon>Neopterygii</taxon>
        <taxon>Teleostei</taxon>
        <taxon>Neoteleostei</taxon>
        <taxon>Acanthomorphata</taxon>
        <taxon>Eupercaria</taxon>
        <taxon>Perciformes</taxon>
        <taxon>Cottioidei</taxon>
        <taxon>Cottales</taxon>
        <taxon>Liparidae</taxon>
        <taxon>Liparis</taxon>
    </lineage>
</organism>
<evidence type="ECO:0000313" key="7">
    <source>
        <dbReference type="EMBL" id="TNN75037.1"/>
    </source>
</evidence>
<dbReference type="FunFam" id="1.20.5.170:FF:000025">
    <property type="entry name" value="nuclear factor interleukin-3-regulated protein-like"/>
    <property type="match status" value="1"/>
</dbReference>
<dbReference type="InterPro" id="IPR047229">
    <property type="entry name" value="NFIL3-like"/>
</dbReference>
<dbReference type="GO" id="GO:0003677">
    <property type="term" value="F:DNA binding"/>
    <property type="evidence" value="ECO:0007669"/>
    <property type="project" value="UniProtKB-KW"/>
</dbReference>
<evidence type="ECO:0000259" key="6">
    <source>
        <dbReference type="PROSITE" id="PS00036"/>
    </source>
</evidence>
<protein>
    <submittedName>
        <fullName evidence="7">Nuclear factor interleukin-3-regulated protein</fullName>
    </submittedName>
</protein>
<dbReference type="InterPro" id="IPR046347">
    <property type="entry name" value="bZIP_sf"/>
</dbReference>
<dbReference type="AlphaFoldDB" id="A0A4Z2IAP9"/>
<dbReference type="GO" id="GO:0005634">
    <property type="term" value="C:nucleus"/>
    <property type="evidence" value="ECO:0007669"/>
    <property type="project" value="TreeGrafter"/>
</dbReference>
<gene>
    <name evidence="7" type="primary">NFIL3_0</name>
    <name evidence="7" type="ORF">EYF80_014783</name>
</gene>
<dbReference type="InterPro" id="IPR047106">
    <property type="entry name" value="NFIL3-like_bZIP"/>
</dbReference>
<keyword evidence="8" id="KW-1185">Reference proteome</keyword>
<evidence type="ECO:0000256" key="4">
    <source>
        <dbReference type="ARBA" id="ARBA00023163"/>
    </source>
</evidence>
<dbReference type="Pfam" id="PF07716">
    <property type="entry name" value="bZIP_2"/>
    <property type="match status" value="1"/>
</dbReference>
<evidence type="ECO:0000256" key="3">
    <source>
        <dbReference type="ARBA" id="ARBA00023125"/>
    </source>
</evidence>
<accession>A0A4Z2IAP9</accession>
<dbReference type="PANTHER" id="PTHR15284">
    <property type="entry name" value="NUCLEAR FACTOR INTERLEUKIN-3-REGULATED PROTEIN"/>
    <property type="match status" value="1"/>
</dbReference>
<feature type="domain" description="BZIP" evidence="6">
    <location>
        <begin position="75"/>
        <end position="89"/>
    </location>
</feature>
<reference evidence="7 8" key="1">
    <citation type="submission" date="2019-03" db="EMBL/GenBank/DDBJ databases">
        <title>First draft genome of Liparis tanakae, snailfish: a comprehensive survey of snailfish specific genes.</title>
        <authorList>
            <person name="Kim W."/>
            <person name="Song I."/>
            <person name="Jeong J.-H."/>
            <person name="Kim D."/>
            <person name="Kim S."/>
            <person name="Ryu S."/>
            <person name="Song J.Y."/>
            <person name="Lee S.K."/>
        </authorList>
    </citation>
    <scope>NUCLEOTIDE SEQUENCE [LARGE SCALE GENOMIC DNA]</scope>
    <source>
        <tissue evidence="7">Muscle</tissue>
    </source>
</reference>
<comment type="caution">
    <text evidence="7">The sequence shown here is derived from an EMBL/GenBank/DDBJ whole genome shotgun (WGS) entry which is preliminary data.</text>
</comment>
<evidence type="ECO:0000256" key="5">
    <source>
        <dbReference type="ARBA" id="ARBA00023242"/>
    </source>
</evidence>
<dbReference type="CDD" id="cd14694">
    <property type="entry name" value="bZIP_NFIL3"/>
    <property type="match status" value="1"/>
</dbReference>
<name>A0A4Z2IAP9_9TELE</name>
<proteinExistence type="inferred from homology"/>
<dbReference type="Gene3D" id="1.20.5.170">
    <property type="match status" value="1"/>
</dbReference>
<keyword evidence="5" id="KW-0539">Nucleus</keyword>
<comment type="similarity">
    <text evidence="1">Belongs to the bZIP family. NFIL3 subfamily.</text>
</comment>
<dbReference type="Proteomes" id="UP000314294">
    <property type="component" value="Unassembled WGS sequence"/>
</dbReference>
<dbReference type="OrthoDB" id="6151507at2759"/>
<sequence>MVSGMMVMYQVPLTVIDGSPLLIISLSTMEASSPPFRRVQAGHAFQAEEKLLRAGPRRKREFIPEEKKDALYWDKRHKNNDAAKRSRERRRMNDYAQETHLAAMREENSRLSAELMAMKLHFSLAHPAAYNGHNSNQLQHHVHPATGAYHQSLQRDYFWGGRDSPVMARHQPPHPVFINAYGLHAMRGYSYLNTSGAGLLTPLLLPRNLPTYSSLPGAALLRPIPTRAAFDEEEKERRVLGVLSPSCHAPHRNYTPREYMSNCMMGASAVQID</sequence>
<evidence type="ECO:0000256" key="2">
    <source>
        <dbReference type="ARBA" id="ARBA00023015"/>
    </source>
</evidence>
<dbReference type="PANTHER" id="PTHR15284:SF1">
    <property type="entry name" value="NUCLEAR FACTOR INTERLEUKIN-3-REGULATED PROTEIN"/>
    <property type="match status" value="1"/>
</dbReference>
<dbReference type="GO" id="GO:0007623">
    <property type="term" value="P:circadian rhythm"/>
    <property type="evidence" value="ECO:0007669"/>
    <property type="project" value="TreeGrafter"/>
</dbReference>
<dbReference type="InterPro" id="IPR004827">
    <property type="entry name" value="bZIP"/>
</dbReference>
<keyword evidence="4" id="KW-0804">Transcription</keyword>
<evidence type="ECO:0000256" key="1">
    <source>
        <dbReference type="ARBA" id="ARBA00006079"/>
    </source>
</evidence>